<keyword evidence="2" id="KW-0067">ATP-binding</keyword>
<dbReference type="Gene3D" id="3.90.640.10">
    <property type="entry name" value="Actin, Chain A, domain 4"/>
    <property type="match status" value="1"/>
</dbReference>
<dbReference type="GO" id="GO:0005524">
    <property type="term" value="F:ATP binding"/>
    <property type="evidence" value="ECO:0007669"/>
    <property type="project" value="UniProtKB-KW"/>
</dbReference>
<proteinExistence type="predicted"/>
<evidence type="ECO:0000313" key="3">
    <source>
        <dbReference type="EMBL" id="OJA18456.1"/>
    </source>
</evidence>
<dbReference type="InterPro" id="IPR013126">
    <property type="entry name" value="Hsp_70_fam"/>
</dbReference>
<dbReference type="InterPro" id="IPR043129">
    <property type="entry name" value="ATPase_NBD"/>
</dbReference>
<evidence type="ECO:0000313" key="4">
    <source>
        <dbReference type="Proteomes" id="UP000183567"/>
    </source>
</evidence>
<dbReference type="Gene3D" id="3.30.420.40">
    <property type="match status" value="1"/>
</dbReference>
<comment type="caution">
    <text evidence="3">The sequence shown here is derived from an EMBL/GenBank/DDBJ whole genome shotgun (WGS) entry which is preliminary data.</text>
</comment>
<protein>
    <submittedName>
        <fullName evidence="3">Uncharacterized protein</fullName>
    </submittedName>
</protein>
<dbReference type="GO" id="GO:0140662">
    <property type="term" value="F:ATP-dependent protein folding chaperone"/>
    <property type="evidence" value="ECO:0007669"/>
    <property type="project" value="InterPro"/>
</dbReference>
<keyword evidence="1" id="KW-0547">Nucleotide-binding</keyword>
<dbReference type="EMBL" id="LVVM01001487">
    <property type="protein sequence ID" value="OJA18456.1"/>
    <property type="molecule type" value="Genomic_DNA"/>
</dbReference>
<dbReference type="SUPFAM" id="SSF53067">
    <property type="entry name" value="Actin-like ATPase domain"/>
    <property type="match status" value="1"/>
</dbReference>
<evidence type="ECO:0000256" key="1">
    <source>
        <dbReference type="ARBA" id="ARBA00022741"/>
    </source>
</evidence>
<gene>
    <name evidence="3" type="ORF">AZE42_11518</name>
</gene>
<keyword evidence="4" id="KW-1185">Reference proteome</keyword>
<dbReference type="PANTHER" id="PTHR19375">
    <property type="entry name" value="HEAT SHOCK PROTEIN 70KDA"/>
    <property type="match status" value="1"/>
</dbReference>
<name>A0A1J8QY72_9AGAM</name>
<reference evidence="3 4" key="1">
    <citation type="submission" date="2016-03" db="EMBL/GenBank/DDBJ databases">
        <title>Comparative genomics of the ectomycorrhizal sister species Rhizopogon vinicolor and Rhizopogon vesiculosus (Basidiomycota: Boletales) reveals a divergence of the mating type B locus.</title>
        <authorList>
            <person name="Mujic A.B."/>
            <person name="Kuo A."/>
            <person name="Tritt A."/>
            <person name="Lipzen A."/>
            <person name="Chen C."/>
            <person name="Johnson J."/>
            <person name="Sharma A."/>
            <person name="Barry K."/>
            <person name="Grigoriev I.V."/>
            <person name="Spatafora J.W."/>
        </authorList>
    </citation>
    <scope>NUCLEOTIDE SEQUENCE [LARGE SCALE GENOMIC DNA]</scope>
    <source>
        <strain evidence="3 4">AM-OR11-056</strain>
    </source>
</reference>
<dbReference type="STRING" id="180088.A0A1J8QY72"/>
<sequence length="86" mass="9527">MRSSNVVQEQVQEFRTACEHTKHTLSSATQTTIEIASSPMPVSRSCAVTCFITTLKPIEEVLWDSKIDKDNAHEIVLAGSSILLCY</sequence>
<dbReference type="AlphaFoldDB" id="A0A1J8QY72"/>
<evidence type="ECO:0000256" key="2">
    <source>
        <dbReference type="ARBA" id="ARBA00022840"/>
    </source>
</evidence>
<dbReference type="Proteomes" id="UP000183567">
    <property type="component" value="Unassembled WGS sequence"/>
</dbReference>
<organism evidence="3 4">
    <name type="scientific">Rhizopogon vesiculosus</name>
    <dbReference type="NCBI Taxonomy" id="180088"/>
    <lineage>
        <taxon>Eukaryota</taxon>
        <taxon>Fungi</taxon>
        <taxon>Dikarya</taxon>
        <taxon>Basidiomycota</taxon>
        <taxon>Agaricomycotina</taxon>
        <taxon>Agaricomycetes</taxon>
        <taxon>Agaricomycetidae</taxon>
        <taxon>Boletales</taxon>
        <taxon>Suillineae</taxon>
        <taxon>Rhizopogonaceae</taxon>
        <taxon>Rhizopogon</taxon>
    </lineage>
</organism>
<accession>A0A1J8QY72</accession>